<evidence type="ECO:0000313" key="4">
    <source>
        <dbReference type="Ensembl" id="ENSSFAP00005002516.1"/>
    </source>
</evidence>
<keyword evidence="5" id="KW-1185">Reference proteome</keyword>
<dbReference type="Ensembl" id="ENSSFAT00005002733.1">
    <property type="protein sequence ID" value="ENSSFAP00005002516.1"/>
    <property type="gene ID" value="ENSSFAG00005001798.1"/>
</dbReference>
<gene>
    <name evidence="4" type="primary">LOC115385722</name>
</gene>
<dbReference type="FunCoup" id="A0A672F6W8">
    <property type="interactions" value="8"/>
</dbReference>
<dbReference type="CDD" id="cd10229">
    <property type="entry name" value="ASKHA_NBD_HSP70_HSPA12"/>
    <property type="match status" value="1"/>
</dbReference>
<evidence type="ECO:0000256" key="2">
    <source>
        <dbReference type="ARBA" id="ARBA00022741"/>
    </source>
</evidence>
<dbReference type="Gene3D" id="3.30.420.40">
    <property type="match status" value="2"/>
</dbReference>
<dbReference type="InParanoid" id="A0A672F6W8"/>
<dbReference type="InterPro" id="IPR043129">
    <property type="entry name" value="ATPase_NBD"/>
</dbReference>
<dbReference type="GO" id="GO:0140662">
    <property type="term" value="F:ATP-dependent protein folding chaperone"/>
    <property type="evidence" value="ECO:0007669"/>
    <property type="project" value="InterPro"/>
</dbReference>
<dbReference type="AlphaFoldDB" id="A0A672F6W8"/>
<evidence type="ECO:0000256" key="1">
    <source>
        <dbReference type="ARBA" id="ARBA00007381"/>
    </source>
</evidence>
<keyword evidence="3" id="KW-0067">ATP-binding</keyword>
<dbReference type="Pfam" id="PF00012">
    <property type="entry name" value="HSP70"/>
    <property type="match status" value="1"/>
</dbReference>
<dbReference type="GO" id="GO:0005524">
    <property type="term" value="F:ATP binding"/>
    <property type="evidence" value="ECO:0007669"/>
    <property type="project" value="UniProtKB-KW"/>
</dbReference>
<keyword evidence="2" id="KW-0547">Nucleotide-binding</keyword>
<reference evidence="4" key="2">
    <citation type="submission" date="2025-09" db="UniProtKB">
        <authorList>
            <consortium name="Ensembl"/>
        </authorList>
    </citation>
    <scope>IDENTIFICATION</scope>
</reference>
<dbReference type="SUPFAM" id="SSF53067">
    <property type="entry name" value="Actin-like ATPase domain"/>
    <property type="match status" value="2"/>
</dbReference>
<dbReference type="InterPro" id="IPR013126">
    <property type="entry name" value="Hsp_70_fam"/>
</dbReference>
<dbReference type="OMA" id="IDEFGCE"/>
<organism evidence="4 5">
    <name type="scientific">Salarias fasciatus</name>
    <name type="common">Jewelled blenny</name>
    <name type="synonym">Blennius fasciatus</name>
    <dbReference type="NCBI Taxonomy" id="181472"/>
    <lineage>
        <taxon>Eukaryota</taxon>
        <taxon>Metazoa</taxon>
        <taxon>Chordata</taxon>
        <taxon>Craniata</taxon>
        <taxon>Vertebrata</taxon>
        <taxon>Euteleostomi</taxon>
        <taxon>Actinopterygii</taxon>
        <taxon>Neopterygii</taxon>
        <taxon>Teleostei</taxon>
        <taxon>Neoteleostei</taxon>
        <taxon>Acanthomorphata</taxon>
        <taxon>Ovalentaria</taxon>
        <taxon>Blenniimorphae</taxon>
        <taxon>Blenniiformes</taxon>
        <taxon>Blennioidei</taxon>
        <taxon>Blenniidae</taxon>
        <taxon>Salariinae</taxon>
        <taxon>Salarias</taxon>
    </lineage>
</organism>
<dbReference type="Proteomes" id="UP000472267">
    <property type="component" value="Unassembled WGS sequence"/>
</dbReference>
<accession>A0A672F6W8</accession>
<dbReference type="RefSeq" id="XP_029943650.1">
    <property type="nucleotide sequence ID" value="XM_030087790.1"/>
</dbReference>
<comment type="similarity">
    <text evidence="1">Belongs to the heat shock protein 70 family.</text>
</comment>
<dbReference type="PANTHER" id="PTHR14187">
    <property type="entry name" value="ALPHA KINASE/ELONGATION FACTOR 2 KINASE"/>
    <property type="match status" value="1"/>
</dbReference>
<evidence type="ECO:0000313" key="5">
    <source>
        <dbReference type="Proteomes" id="UP000472267"/>
    </source>
</evidence>
<reference evidence="4" key="1">
    <citation type="submission" date="2025-08" db="UniProtKB">
        <authorList>
            <consortium name="Ensembl"/>
        </authorList>
    </citation>
    <scope>IDENTIFICATION</scope>
</reference>
<protein>
    <submittedName>
        <fullName evidence="4">Heat shock 70 kDa protein 12A-like</fullName>
    </submittedName>
</protein>
<dbReference type="PANTHER" id="PTHR14187:SF5">
    <property type="entry name" value="HEAT SHOCK 70 KDA PROTEIN 12A"/>
    <property type="match status" value="1"/>
</dbReference>
<evidence type="ECO:0000256" key="3">
    <source>
        <dbReference type="ARBA" id="ARBA00022840"/>
    </source>
</evidence>
<dbReference type="OrthoDB" id="2963168at2759"/>
<name>A0A672F6W8_SALFA</name>
<proteinExistence type="inferred from homology"/>
<dbReference type="GeneID" id="115385722"/>
<sequence length="568" mass="64205">MSDSFIVAIDFGTSYSGFAFSMTSREEDIDPYLPPWGEEVGLETPKTPTCILFDEHQQFVSFGYEAKVSYVKMRGDDARKKFFFECFKMSLYGKKLSSDLTIRAANGKWMKGLKVFTEALRYLKDSALRTINNTSGRKFIASDFNWVLTVPAIWDPSAKQFMRKAATQAGIVTKGNETKLIIALEPEAASIWCKKLPADGFTARSQGDNTLEQSPGTQYIVVDCGGGTVDITVHEVLDGGDLKELHKASGNNMGGQTVDQKFKELLKTIFCDGVWEEYERQYPSEVQKMMYDFTLFKKKDQEVEISCPYNLGKLAQEVKDVEAFFQTVSGASWNEGSIQISREKLRSFFKESLNGITASVREMLRKDLNIEYLLLVGGYAESQILQQHIISQFSGQCKVLCPFRAQEAIVKGAVLFGRTPEVVASRQSAFTYGLHISNRFDASKHRADKKYTNKDGDWCDGIFMKLVAINENVAWDDTREHTLTPTRSDQTFMNFPFYCTEKESPFYIDEEGVEKIGSFKVNMPDTRLGMKREVKLKLKFGFTEVLATATDVESGSTESIELDFMRKL</sequence>